<proteinExistence type="predicted"/>
<accession>A0A0F9KG63</accession>
<dbReference type="EMBL" id="LAZR01009254">
    <property type="protein sequence ID" value="KKM73731.1"/>
    <property type="molecule type" value="Genomic_DNA"/>
</dbReference>
<reference evidence="1" key="1">
    <citation type="journal article" date="2015" name="Nature">
        <title>Complex archaea that bridge the gap between prokaryotes and eukaryotes.</title>
        <authorList>
            <person name="Spang A."/>
            <person name="Saw J.H."/>
            <person name="Jorgensen S.L."/>
            <person name="Zaremba-Niedzwiedzka K."/>
            <person name="Martijn J."/>
            <person name="Lind A.E."/>
            <person name="van Eijk R."/>
            <person name="Schleper C."/>
            <person name="Guy L."/>
            <person name="Ettema T.J."/>
        </authorList>
    </citation>
    <scope>NUCLEOTIDE SEQUENCE</scope>
</reference>
<comment type="caution">
    <text evidence="1">The sequence shown here is derived from an EMBL/GenBank/DDBJ whole genome shotgun (WGS) entry which is preliminary data.</text>
</comment>
<gene>
    <name evidence="1" type="ORF">LCGC14_1407510</name>
</gene>
<sequence length="134" mass="15245">MDPGGRPLTVESSDSKDAELWFNQKLGLAFLIPNAAFAGYELEGADSFEHKGRKFAYLKYQKEGKIIGYIVFKDEGFSIDWAETVAVGEIELQIDKRKETNLAVWKKGGLVYLILTNEDRSELLEYAERCIQLF</sequence>
<evidence type="ECO:0000313" key="1">
    <source>
        <dbReference type="EMBL" id="KKM73731.1"/>
    </source>
</evidence>
<dbReference type="AlphaFoldDB" id="A0A0F9KG63"/>
<protein>
    <recommendedName>
        <fullName evidence="2">DUF4367 domain-containing protein</fullName>
    </recommendedName>
</protein>
<evidence type="ECO:0008006" key="2">
    <source>
        <dbReference type="Google" id="ProtNLM"/>
    </source>
</evidence>
<name>A0A0F9KG63_9ZZZZ</name>
<organism evidence="1">
    <name type="scientific">marine sediment metagenome</name>
    <dbReference type="NCBI Taxonomy" id="412755"/>
    <lineage>
        <taxon>unclassified sequences</taxon>
        <taxon>metagenomes</taxon>
        <taxon>ecological metagenomes</taxon>
    </lineage>
</organism>